<dbReference type="NCBIfam" id="NF001965">
    <property type="entry name" value="PRK00742.1"/>
    <property type="match status" value="1"/>
</dbReference>
<feature type="modified residue" description="4-aspartylphosphate" evidence="5 7">
    <location>
        <position position="58"/>
    </location>
</feature>
<dbReference type="CDD" id="cd16432">
    <property type="entry name" value="CheB_Rec"/>
    <property type="match status" value="1"/>
</dbReference>
<dbReference type="HAMAP" id="MF_00099">
    <property type="entry name" value="CheB_chemtxs"/>
    <property type="match status" value="1"/>
</dbReference>
<evidence type="ECO:0000256" key="1">
    <source>
        <dbReference type="ARBA" id="ARBA00022490"/>
    </source>
</evidence>
<evidence type="ECO:0000256" key="2">
    <source>
        <dbReference type="ARBA" id="ARBA00022500"/>
    </source>
</evidence>
<keyword evidence="2 5" id="KW-0145">Chemotaxis</keyword>
<gene>
    <name evidence="5" type="primary">cheB</name>
    <name evidence="10" type="ORF">HZF24_00560</name>
</gene>
<dbReference type="GO" id="GO:0050568">
    <property type="term" value="F:protein-glutamine glutaminase activity"/>
    <property type="evidence" value="ECO:0007669"/>
    <property type="project" value="UniProtKB-UniRule"/>
</dbReference>
<dbReference type="InterPro" id="IPR000673">
    <property type="entry name" value="Sig_transdc_resp-reg_Me-estase"/>
</dbReference>
<dbReference type="Gene3D" id="3.40.50.180">
    <property type="entry name" value="Methylesterase CheB, C-terminal domain"/>
    <property type="match status" value="1"/>
</dbReference>
<organism evidence="10 11">
    <name type="scientific">Sedimentibacter hydroxybenzoicus DSM 7310</name>
    <dbReference type="NCBI Taxonomy" id="1123245"/>
    <lineage>
        <taxon>Bacteria</taxon>
        <taxon>Bacillati</taxon>
        <taxon>Bacillota</taxon>
        <taxon>Tissierellia</taxon>
        <taxon>Sedimentibacter</taxon>
    </lineage>
</organism>
<dbReference type="Pfam" id="PF00072">
    <property type="entry name" value="Response_reg"/>
    <property type="match status" value="1"/>
</dbReference>
<evidence type="ECO:0000256" key="5">
    <source>
        <dbReference type="HAMAP-Rule" id="MF_00099"/>
    </source>
</evidence>
<dbReference type="NCBIfam" id="NF009206">
    <property type="entry name" value="PRK12555.1"/>
    <property type="match status" value="1"/>
</dbReference>
<comment type="catalytic activity">
    <reaction evidence="5">
        <text>L-glutaminyl-[protein] + H2O = L-glutamyl-[protein] + NH4(+)</text>
        <dbReference type="Rhea" id="RHEA:16441"/>
        <dbReference type="Rhea" id="RHEA-COMP:10207"/>
        <dbReference type="Rhea" id="RHEA-COMP:10208"/>
        <dbReference type="ChEBI" id="CHEBI:15377"/>
        <dbReference type="ChEBI" id="CHEBI:28938"/>
        <dbReference type="ChEBI" id="CHEBI:29973"/>
        <dbReference type="ChEBI" id="CHEBI:30011"/>
        <dbReference type="EC" id="3.5.1.44"/>
    </reaction>
</comment>
<sequence length="354" mass="38664">MIEKNIKVLIIDDSLLFRNVLKNELNQDKHIDVVGTAVDPVDAMDKIKELNPDILTLDVEMPKMDGLTFIKKLMVERPIKVVLVSSMNISVFDALHSGAVDFVKKPDMSSGNDLQMFFRELKTKIKIASIAKLVTYAKAKQEESNNEASKAAVQKETQVPLKSAKQKIIAIGASTGGTEATLKILRELPEEIPGILVTQHMPPGFTKMYADRLNKICKIEVREAVDGDRVKSGLALIAPGDKHMKLKRDSKGYYVSCSHGEKVSGHCPSVDVLFNSVAEIAGNNSVGIILTGMGKDGAQGLMNMKKTGAYTIGQDEKSCVVYGMPMVAYNIGAVQVQASIDNIADILIKHLNRL</sequence>
<dbReference type="EC" id="3.5.1.44" evidence="5"/>
<dbReference type="Pfam" id="PF01339">
    <property type="entry name" value="CheB_methylest"/>
    <property type="match status" value="1"/>
</dbReference>
<evidence type="ECO:0000259" key="9">
    <source>
        <dbReference type="PROSITE" id="PS50122"/>
    </source>
</evidence>
<dbReference type="RefSeq" id="WP_179236313.1">
    <property type="nucleotide sequence ID" value="NZ_JACBNQ010000001.1"/>
</dbReference>
<comment type="similarity">
    <text evidence="5">Belongs to the CheB family.</text>
</comment>
<feature type="domain" description="Response regulatory" evidence="8">
    <location>
        <begin position="7"/>
        <end position="120"/>
    </location>
</feature>
<dbReference type="InterPro" id="IPR035909">
    <property type="entry name" value="CheB_C"/>
</dbReference>
<comment type="subcellular location">
    <subcellularLocation>
        <location evidence="5">Cytoplasm</location>
    </subcellularLocation>
</comment>
<feature type="active site" evidence="5 6">
    <location>
        <position position="174"/>
    </location>
</feature>
<comment type="caution">
    <text evidence="10">The sequence shown here is derived from an EMBL/GenBank/DDBJ whole genome shotgun (WGS) entry which is preliminary data.</text>
</comment>
<dbReference type="InterPro" id="IPR011006">
    <property type="entry name" value="CheY-like_superfamily"/>
</dbReference>
<dbReference type="SUPFAM" id="SSF52172">
    <property type="entry name" value="CheY-like"/>
    <property type="match status" value="1"/>
</dbReference>
<comment type="PTM">
    <text evidence="5">Phosphorylated by CheA. Phosphorylation of the N-terminal regulatory domain activates the methylesterase activity.</text>
</comment>
<dbReference type="CDD" id="cd17541">
    <property type="entry name" value="REC_CheB-like"/>
    <property type="match status" value="1"/>
</dbReference>
<dbReference type="InterPro" id="IPR001789">
    <property type="entry name" value="Sig_transdc_resp-reg_receiver"/>
</dbReference>
<comment type="catalytic activity">
    <reaction evidence="4 5">
        <text>[protein]-L-glutamate 5-O-methyl ester + H2O = L-glutamyl-[protein] + methanol + H(+)</text>
        <dbReference type="Rhea" id="RHEA:23236"/>
        <dbReference type="Rhea" id="RHEA-COMP:10208"/>
        <dbReference type="Rhea" id="RHEA-COMP:10311"/>
        <dbReference type="ChEBI" id="CHEBI:15377"/>
        <dbReference type="ChEBI" id="CHEBI:15378"/>
        <dbReference type="ChEBI" id="CHEBI:17790"/>
        <dbReference type="ChEBI" id="CHEBI:29973"/>
        <dbReference type="ChEBI" id="CHEBI:82795"/>
        <dbReference type="EC" id="3.1.1.61"/>
    </reaction>
</comment>
<proteinExistence type="inferred from homology"/>
<feature type="domain" description="CheB-type methylesterase" evidence="9">
    <location>
        <begin position="160"/>
        <end position="354"/>
    </location>
</feature>
<dbReference type="SUPFAM" id="SSF52738">
    <property type="entry name" value="Methylesterase CheB, C-terminal domain"/>
    <property type="match status" value="1"/>
</dbReference>
<dbReference type="GO" id="GO:0000156">
    <property type="term" value="F:phosphorelay response regulator activity"/>
    <property type="evidence" value="ECO:0007669"/>
    <property type="project" value="InterPro"/>
</dbReference>
<evidence type="ECO:0000313" key="10">
    <source>
        <dbReference type="EMBL" id="NYB72625.1"/>
    </source>
</evidence>
<dbReference type="GO" id="GO:0006935">
    <property type="term" value="P:chemotaxis"/>
    <property type="evidence" value="ECO:0007669"/>
    <property type="project" value="UniProtKB-UniRule"/>
</dbReference>
<keyword evidence="5 7" id="KW-0597">Phosphoprotein</keyword>
<dbReference type="Gene3D" id="3.40.50.2300">
    <property type="match status" value="1"/>
</dbReference>
<dbReference type="SMART" id="SM00448">
    <property type="entry name" value="REC"/>
    <property type="match status" value="1"/>
</dbReference>
<dbReference type="InterPro" id="IPR008248">
    <property type="entry name" value="CheB-like"/>
</dbReference>
<evidence type="ECO:0000256" key="7">
    <source>
        <dbReference type="PROSITE-ProRule" id="PRU00169"/>
    </source>
</evidence>
<dbReference type="Proteomes" id="UP000611629">
    <property type="component" value="Unassembled WGS sequence"/>
</dbReference>
<keyword evidence="3 5" id="KW-0378">Hydrolase</keyword>
<evidence type="ECO:0000256" key="4">
    <source>
        <dbReference type="ARBA" id="ARBA00048267"/>
    </source>
</evidence>
<comment type="function">
    <text evidence="5">Involved in chemotaxis. Part of a chemotaxis signal transduction system that modulates chemotaxis in response to various stimuli. Catalyzes the demethylation of specific methylglutamate residues introduced into the chemoreceptors (methyl-accepting chemotaxis proteins or MCP) by CheR. Also mediates the irreversible deamidation of specific glutamine residues to glutamic acid.</text>
</comment>
<reference evidence="10" key="1">
    <citation type="submission" date="2020-07" db="EMBL/GenBank/DDBJ databases">
        <title>Genomic analysis of a strain of Sedimentibacter Hydroxybenzoicus DSM7310.</title>
        <authorList>
            <person name="Ma S."/>
        </authorList>
    </citation>
    <scope>NUCLEOTIDE SEQUENCE</scope>
    <source>
        <strain evidence="10">DSM 7310</strain>
    </source>
</reference>
<keyword evidence="11" id="KW-1185">Reference proteome</keyword>
<dbReference type="PIRSF" id="PIRSF000876">
    <property type="entry name" value="RR_chemtxs_CheB"/>
    <property type="match status" value="1"/>
</dbReference>
<protein>
    <recommendedName>
        <fullName evidence="5">Protein-glutamate methylesterase/protein-glutamine glutaminase</fullName>
        <ecNumber evidence="5">3.1.1.61</ecNumber>
        <ecNumber evidence="5">3.5.1.44</ecNumber>
    </recommendedName>
</protein>
<evidence type="ECO:0000259" key="8">
    <source>
        <dbReference type="PROSITE" id="PS50110"/>
    </source>
</evidence>
<evidence type="ECO:0000256" key="6">
    <source>
        <dbReference type="PROSITE-ProRule" id="PRU00050"/>
    </source>
</evidence>
<dbReference type="PROSITE" id="PS50122">
    <property type="entry name" value="CHEB"/>
    <property type="match status" value="1"/>
</dbReference>
<dbReference type="GO" id="GO:0005737">
    <property type="term" value="C:cytoplasm"/>
    <property type="evidence" value="ECO:0007669"/>
    <property type="project" value="UniProtKB-SubCell"/>
</dbReference>
<dbReference type="PROSITE" id="PS50110">
    <property type="entry name" value="RESPONSE_REGULATORY"/>
    <property type="match status" value="1"/>
</dbReference>
<comment type="domain">
    <text evidence="5">Contains a C-terminal catalytic domain, and an N-terminal region which modulates catalytic activity.</text>
</comment>
<evidence type="ECO:0000256" key="3">
    <source>
        <dbReference type="ARBA" id="ARBA00022801"/>
    </source>
</evidence>
<keyword evidence="1 5" id="KW-0963">Cytoplasm</keyword>
<feature type="active site" evidence="5 6">
    <location>
        <position position="296"/>
    </location>
</feature>
<name>A0A974GV18_SEDHY</name>
<dbReference type="EMBL" id="JACBNQ010000001">
    <property type="protein sequence ID" value="NYB72625.1"/>
    <property type="molecule type" value="Genomic_DNA"/>
</dbReference>
<dbReference type="EC" id="3.1.1.61" evidence="5"/>
<dbReference type="PANTHER" id="PTHR42872">
    <property type="entry name" value="PROTEIN-GLUTAMATE METHYLESTERASE/PROTEIN-GLUTAMINE GLUTAMINASE"/>
    <property type="match status" value="1"/>
</dbReference>
<accession>A0A974GV18</accession>
<dbReference type="AlphaFoldDB" id="A0A974GV18"/>
<feature type="active site" evidence="5 6">
    <location>
        <position position="200"/>
    </location>
</feature>
<dbReference type="GO" id="GO:0008984">
    <property type="term" value="F:protein-glutamate methylesterase activity"/>
    <property type="evidence" value="ECO:0007669"/>
    <property type="project" value="UniProtKB-UniRule"/>
</dbReference>
<evidence type="ECO:0000313" key="11">
    <source>
        <dbReference type="Proteomes" id="UP000611629"/>
    </source>
</evidence>
<dbReference type="PANTHER" id="PTHR42872:SF6">
    <property type="entry name" value="PROTEIN-GLUTAMATE METHYLESTERASE_PROTEIN-GLUTAMINE GLUTAMINASE"/>
    <property type="match status" value="1"/>
</dbReference>